<dbReference type="PANTHER" id="PTHR33446:SF2">
    <property type="entry name" value="PROTEIN TONB"/>
    <property type="match status" value="1"/>
</dbReference>
<dbReference type="EMBL" id="JACOIJ010000014">
    <property type="protein sequence ID" value="MBD1429727.1"/>
    <property type="molecule type" value="Genomic_DNA"/>
</dbReference>
<evidence type="ECO:0000259" key="2">
    <source>
        <dbReference type="PROSITE" id="PS52015"/>
    </source>
</evidence>
<dbReference type="SUPFAM" id="SSF74653">
    <property type="entry name" value="TolA/TonB C-terminal domain"/>
    <property type="match status" value="1"/>
</dbReference>
<dbReference type="RefSeq" id="WP_190302143.1">
    <property type="nucleotide sequence ID" value="NZ_JACOIJ010000014.1"/>
</dbReference>
<proteinExistence type="predicted"/>
<dbReference type="PANTHER" id="PTHR33446">
    <property type="entry name" value="PROTEIN TONB-RELATED"/>
    <property type="match status" value="1"/>
</dbReference>
<sequence length="290" mass="31905">MMFFKSLIFSKDWTDIVFANRNKEYGAYQLRQMSGKATNMALLIVAATVGGLCGISFVSKSDGNDLMIVKEEFSPAFEVAPELELPEEIITPEPKEEKAQQVAKDVSARDLVKYTEINPTDKTKTSEEIATETEVLDKNKLLASFNAKGQKGGELITRGTFGTKKQDGGTLGKSTGDVDGTNAYGNEPFTSVEIMPEPIGGMKEFINWISKNYTFTQSALDNEVKGLIQVKFVVEKDGSLSSFEVERDMGYGTGNEAIKLLKTAKKWNPGIQNGQRVRVAFSLPIRLATQ</sequence>
<dbReference type="Proteomes" id="UP000651271">
    <property type="component" value="Unassembled WGS sequence"/>
</dbReference>
<protein>
    <submittedName>
        <fullName evidence="3">Energy transducer TonB</fullName>
    </submittedName>
</protein>
<feature type="domain" description="TonB C-terminal" evidence="2">
    <location>
        <begin position="200"/>
        <end position="290"/>
    </location>
</feature>
<dbReference type="Pfam" id="PF03544">
    <property type="entry name" value="TonB_C"/>
    <property type="match status" value="1"/>
</dbReference>
<evidence type="ECO:0000313" key="4">
    <source>
        <dbReference type="Proteomes" id="UP000651271"/>
    </source>
</evidence>
<gene>
    <name evidence="3" type="ORF">H8B04_09105</name>
</gene>
<comment type="caution">
    <text evidence="3">The sequence shown here is derived from an EMBL/GenBank/DDBJ whole genome shotgun (WGS) entry which is preliminary data.</text>
</comment>
<dbReference type="Gene3D" id="3.30.1150.10">
    <property type="match status" value="1"/>
</dbReference>
<keyword evidence="4" id="KW-1185">Reference proteome</keyword>
<dbReference type="InterPro" id="IPR037682">
    <property type="entry name" value="TonB_C"/>
</dbReference>
<evidence type="ECO:0000313" key="3">
    <source>
        <dbReference type="EMBL" id="MBD1429727.1"/>
    </source>
</evidence>
<feature type="region of interest" description="Disordered" evidence="1">
    <location>
        <begin position="158"/>
        <end position="184"/>
    </location>
</feature>
<name>A0ABR7YEJ8_9SPHI</name>
<evidence type="ECO:0000256" key="1">
    <source>
        <dbReference type="SAM" id="MobiDB-lite"/>
    </source>
</evidence>
<organism evidence="3 4">
    <name type="scientific">Sphingobacterium litopenaei</name>
    <dbReference type="NCBI Taxonomy" id="2763500"/>
    <lineage>
        <taxon>Bacteria</taxon>
        <taxon>Pseudomonadati</taxon>
        <taxon>Bacteroidota</taxon>
        <taxon>Sphingobacteriia</taxon>
        <taxon>Sphingobacteriales</taxon>
        <taxon>Sphingobacteriaceae</taxon>
        <taxon>Sphingobacterium</taxon>
    </lineage>
</organism>
<accession>A0ABR7YEJ8</accession>
<dbReference type="InterPro" id="IPR051045">
    <property type="entry name" value="TonB-dependent_transducer"/>
</dbReference>
<dbReference type="PROSITE" id="PS52015">
    <property type="entry name" value="TONB_CTD"/>
    <property type="match status" value="1"/>
</dbReference>
<reference evidence="3 4" key="1">
    <citation type="submission" date="2020-08" db="EMBL/GenBank/DDBJ databases">
        <title>Sphingobacterium sp. DN04309 isolated from aquaculture water.</title>
        <authorList>
            <person name="Zhang M."/>
        </authorList>
    </citation>
    <scope>NUCLEOTIDE SEQUENCE [LARGE SCALE GENOMIC DNA]</scope>
    <source>
        <strain evidence="3 4">DN04309</strain>
    </source>
</reference>